<feature type="compositionally biased region" description="Basic and acidic residues" evidence="6">
    <location>
        <begin position="148"/>
        <end position="160"/>
    </location>
</feature>
<keyword evidence="1" id="KW-0677">Repeat</keyword>
<dbReference type="Pfam" id="PF13877">
    <property type="entry name" value="RPAP3_C"/>
    <property type="match status" value="1"/>
</dbReference>
<dbReference type="OrthoDB" id="10250354at2759"/>
<dbReference type="SUPFAM" id="SSF48452">
    <property type="entry name" value="TPR-like"/>
    <property type="match status" value="1"/>
</dbReference>
<dbReference type="InterPro" id="IPR051966">
    <property type="entry name" value="RPAP3"/>
</dbReference>
<evidence type="ECO:0000256" key="4">
    <source>
        <dbReference type="ARBA" id="ARBA00040133"/>
    </source>
</evidence>
<proteinExistence type="inferred from homology"/>
<sequence length="401" mass="45210">MSSKRDEWKKAIADELKVRGNVAFGAKQYNKAAKIYRDALKIDPSNVTILSNRAMAFIKLGDFLRAVNDCEEALKLGVEDPKVLEKLAFRRSSAHMGLGDIESAVNALKEGLKRLPESTYLTNELRRIQEPISAEPASCNDKKRKRESSKLLKTENDPNPKSHSIPVSSIEAVVELNTNPTVIPIQVVETLPPEFNLSVPKSKSQEITQTSTKSVKDIPILSVDELPIDFREQRSNKQEDKQIDDYEAELLSISGVSLIPKRQLDKNQVKESANDALTIDDEIYPSKPSVHFLSLLRRRPQNEKVAFYKYVMQISVDTYNSLFCKAGVDADFLSFYVEAAINDLSSQGTYLQNIISQVKLFTKMPRFALSAMFLDKDKVDELLNLLTDKSSTDFRSLWEGK</sequence>
<dbReference type="AlphaFoldDB" id="A0A1E4T8D5"/>
<evidence type="ECO:0000256" key="1">
    <source>
        <dbReference type="ARBA" id="ARBA00022737"/>
    </source>
</evidence>
<dbReference type="PROSITE" id="PS50005">
    <property type="entry name" value="TPR"/>
    <property type="match status" value="1"/>
</dbReference>
<dbReference type="PANTHER" id="PTHR46423:SF1">
    <property type="entry name" value="RNA POLYMERASE II-ASSOCIATED PROTEIN 3"/>
    <property type="match status" value="1"/>
</dbReference>
<evidence type="ECO:0000256" key="6">
    <source>
        <dbReference type="SAM" id="MobiDB-lite"/>
    </source>
</evidence>
<dbReference type="InterPro" id="IPR011990">
    <property type="entry name" value="TPR-like_helical_dom_sf"/>
</dbReference>
<gene>
    <name evidence="8" type="ORF">CANARDRAFT_5325</name>
</gene>
<feature type="region of interest" description="Disordered" evidence="6">
    <location>
        <begin position="132"/>
        <end position="164"/>
    </location>
</feature>
<feature type="repeat" description="TPR" evidence="5">
    <location>
        <begin position="13"/>
        <end position="46"/>
    </location>
</feature>
<dbReference type="InterPro" id="IPR025986">
    <property type="entry name" value="RPAP3-like_C"/>
</dbReference>
<dbReference type="SMART" id="SM00028">
    <property type="entry name" value="TPR"/>
    <property type="match status" value="3"/>
</dbReference>
<evidence type="ECO:0000259" key="7">
    <source>
        <dbReference type="Pfam" id="PF13877"/>
    </source>
</evidence>
<dbReference type="EMBL" id="KV453847">
    <property type="protein sequence ID" value="ODV88020.1"/>
    <property type="molecule type" value="Genomic_DNA"/>
</dbReference>
<dbReference type="Gene3D" id="1.25.40.10">
    <property type="entry name" value="Tetratricopeptide repeat domain"/>
    <property type="match status" value="1"/>
</dbReference>
<protein>
    <recommendedName>
        <fullName evidence="4">RNA polymerase II-associated protein 3</fullName>
    </recommendedName>
</protein>
<keyword evidence="9" id="KW-1185">Reference proteome</keyword>
<dbReference type="STRING" id="983967.A0A1E4T8D5"/>
<accession>A0A1E4T8D5</accession>
<name>A0A1E4T8D5_9ASCO</name>
<evidence type="ECO:0000256" key="2">
    <source>
        <dbReference type="ARBA" id="ARBA00022803"/>
    </source>
</evidence>
<dbReference type="GO" id="GO:0101031">
    <property type="term" value="C:protein folding chaperone complex"/>
    <property type="evidence" value="ECO:0007669"/>
    <property type="project" value="TreeGrafter"/>
</dbReference>
<comment type="similarity">
    <text evidence="3">Belongs to the RPAP3 family.</text>
</comment>
<reference evidence="9" key="1">
    <citation type="submission" date="2016-04" db="EMBL/GenBank/DDBJ databases">
        <title>Comparative genomics of biotechnologically important yeasts.</title>
        <authorList>
            <consortium name="DOE Joint Genome Institute"/>
            <person name="Riley R."/>
            <person name="Haridas S."/>
            <person name="Wolfe K.H."/>
            <person name="Lopes M.R."/>
            <person name="Hittinger C.T."/>
            <person name="Goker M."/>
            <person name="Salamov A."/>
            <person name="Wisecaver J."/>
            <person name="Long T.M."/>
            <person name="Aerts A.L."/>
            <person name="Barry K."/>
            <person name="Choi C."/>
            <person name="Clum A."/>
            <person name="Coughlan A.Y."/>
            <person name="Deshpande S."/>
            <person name="Douglass A.P."/>
            <person name="Hanson S.J."/>
            <person name="Klenk H.-P."/>
            <person name="Labutti K."/>
            <person name="Lapidus A."/>
            <person name="Lindquist E."/>
            <person name="Lipzen A."/>
            <person name="Meier-Kolthoff J.P."/>
            <person name="Ohm R.A."/>
            <person name="Otillar R.P."/>
            <person name="Pangilinan J."/>
            <person name="Peng Y."/>
            <person name="Rokas A."/>
            <person name="Rosa C.A."/>
            <person name="Scheuner C."/>
            <person name="Sibirny A.A."/>
            <person name="Slot J.C."/>
            <person name="Stielow J.B."/>
            <person name="Sun H."/>
            <person name="Kurtzman C.P."/>
            <person name="Blackwell M."/>
            <person name="Grigoriev I.V."/>
            <person name="Jeffries T.W."/>
        </authorList>
    </citation>
    <scope>NUCLEOTIDE SEQUENCE [LARGE SCALE GENOMIC DNA]</scope>
    <source>
        <strain evidence="9">NRRL YB-2248</strain>
    </source>
</reference>
<dbReference type="InterPro" id="IPR019734">
    <property type="entry name" value="TPR_rpt"/>
</dbReference>
<evidence type="ECO:0000313" key="9">
    <source>
        <dbReference type="Proteomes" id="UP000094801"/>
    </source>
</evidence>
<dbReference type="Proteomes" id="UP000094801">
    <property type="component" value="Unassembled WGS sequence"/>
</dbReference>
<evidence type="ECO:0000256" key="3">
    <source>
        <dbReference type="ARBA" id="ARBA00038275"/>
    </source>
</evidence>
<dbReference type="Pfam" id="PF13181">
    <property type="entry name" value="TPR_8"/>
    <property type="match status" value="2"/>
</dbReference>
<organism evidence="8 9">
    <name type="scientific">[Candida] arabinofermentans NRRL YB-2248</name>
    <dbReference type="NCBI Taxonomy" id="983967"/>
    <lineage>
        <taxon>Eukaryota</taxon>
        <taxon>Fungi</taxon>
        <taxon>Dikarya</taxon>
        <taxon>Ascomycota</taxon>
        <taxon>Saccharomycotina</taxon>
        <taxon>Pichiomycetes</taxon>
        <taxon>Pichiales</taxon>
        <taxon>Pichiaceae</taxon>
        <taxon>Ogataea</taxon>
        <taxon>Ogataea/Candida clade</taxon>
    </lineage>
</organism>
<keyword evidence="2 5" id="KW-0802">TPR repeat</keyword>
<dbReference type="PANTHER" id="PTHR46423">
    <property type="entry name" value="RNA POLYMERASE II-ASSOCIATED PROTEIN 3"/>
    <property type="match status" value="1"/>
</dbReference>
<evidence type="ECO:0000313" key="8">
    <source>
        <dbReference type="EMBL" id="ODV88020.1"/>
    </source>
</evidence>
<evidence type="ECO:0000256" key="5">
    <source>
        <dbReference type="PROSITE-ProRule" id="PRU00339"/>
    </source>
</evidence>
<feature type="domain" description="RNA-polymerase II-associated protein 3-like C-terminal" evidence="7">
    <location>
        <begin position="289"/>
        <end position="377"/>
    </location>
</feature>